<dbReference type="Proteomes" id="UP001622496">
    <property type="component" value="Chromosome"/>
</dbReference>
<organism evidence="10 11">
    <name type="scientific">[Kitasatospora] papulosa</name>
    <dbReference type="NCBI Taxonomy" id="1464011"/>
    <lineage>
        <taxon>Bacteria</taxon>
        <taxon>Bacillati</taxon>
        <taxon>Actinomycetota</taxon>
        <taxon>Actinomycetes</taxon>
        <taxon>Kitasatosporales</taxon>
        <taxon>Streptomycetaceae</taxon>
        <taxon>Streptomyces</taxon>
    </lineage>
</organism>
<dbReference type="SUPFAM" id="SSF56645">
    <property type="entry name" value="Acyl-CoA dehydrogenase NM domain-like"/>
    <property type="match status" value="1"/>
</dbReference>
<keyword evidence="4 6" id="KW-0274">FAD</keyword>
<gene>
    <name evidence="10" type="ORF">OG560_32400</name>
</gene>
<evidence type="ECO:0000256" key="3">
    <source>
        <dbReference type="ARBA" id="ARBA00022630"/>
    </source>
</evidence>
<evidence type="ECO:0000259" key="8">
    <source>
        <dbReference type="Pfam" id="PF02770"/>
    </source>
</evidence>
<feature type="domain" description="Acyl-CoA oxidase/dehydrogenase middle" evidence="8">
    <location>
        <begin position="114"/>
        <end position="198"/>
    </location>
</feature>
<accession>A0ABZ1KFG9</accession>
<dbReference type="PANTHER" id="PTHR43292:SF4">
    <property type="entry name" value="ACYL-COA DEHYDROGENASE FADE34"/>
    <property type="match status" value="1"/>
</dbReference>
<dbReference type="InterPro" id="IPR009075">
    <property type="entry name" value="AcylCo_DH/oxidase_C"/>
</dbReference>
<name>A0ABZ1KFG9_9ACTN</name>
<dbReference type="Gene3D" id="1.20.140.10">
    <property type="entry name" value="Butyryl-CoA Dehydrogenase, subunit A, domain 3"/>
    <property type="match status" value="1"/>
</dbReference>
<keyword evidence="3 6" id="KW-0285">Flavoprotein</keyword>
<protein>
    <submittedName>
        <fullName evidence="10">Acyl-CoA dehydrogenase family protein</fullName>
    </submittedName>
</protein>
<comment type="similarity">
    <text evidence="2 6">Belongs to the acyl-CoA dehydrogenase family.</text>
</comment>
<dbReference type="PANTHER" id="PTHR43292">
    <property type="entry name" value="ACYL-COA DEHYDROGENASE"/>
    <property type="match status" value="1"/>
</dbReference>
<reference evidence="10 11" key="1">
    <citation type="submission" date="2022-10" db="EMBL/GenBank/DDBJ databases">
        <title>The complete genomes of actinobacterial strains from the NBC collection.</title>
        <authorList>
            <person name="Joergensen T.S."/>
            <person name="Alvarez Arevalo M."/>
            <person name="Sterndorff E.B."/>
            <person name="Faurdal D."/>
            <person name="Vuksanovic O."/>
            <person name="Mourched A.-S."/>
            <person name="Charusanti P."/>
            <person name="Shaw S."/>
            <person name="Blin K."/>
            <person name="Weber T."/>
        </authorList>
    </citation>
    <scope>NUCLEOTIDE SEQUENCE [LARGE SCALE GENOMIC DNA]</scope>
    <source>
        <strain evidence="10 11">NBC_00185</strain>
    </source>
</reference>
<dbReference type="RefSeq" id="WP_037829256.1">
    <property type="nucleotide sequence ID" value="NZ_CP108135.1"/>
</dbReference>
<dbReference type="Pfam" id="PF02771">
    <property type="entry name" value="Acyl-CoA_dh_N"/>
    <property type="match status" value="1"/>
</dbReference>
<evidence type="ECO:0000256" key="6">
    <source>
        <dbReference type="RuleBase" id="RU362125"/>
    </source>
</evidence>
<dbReference type="InterPro" id="IPR037069">
    <property type="entry name" value="AcylCoA_DH/ox_N_sf"/>
</dbReference>
<dbReference type="EMBL" id="CP108135">
    <property type="protein sequence ID" value="WTP69870.1"/>
    <property type="molecule type" value="Genomic_DNA"/>
</dbReference>
<keyword evidence="11" id="KW-1185">Reference proteome</keyword>
<evidence type="ECO:0000259" key="9">
    <source>
        <dbReference type="Pfam" id="PF02771"/>
    </source>
</evidence>
<dbReference type="InterPro" id="IPR052161">
    <property type="entry name" value="Mycobact_Acyl-CoA_DH"/>
</dbReference>
<feature type="domain" description="Acyl-CoA dehydrogenase/oxidase N-terminal" evidence="9">
    <location>
        <begin position="10"/>
        <end position="109"/>
    </location>
</feature>
<proteinExistence type="inferred from homology"/>
<dbReference type="InterPro" id="IPR046373">
    <property type="entry name" value="Acyl-CoA_Oxase/DH_mid-dom_sf"/>
</dbReference>
<keyword evidence="5 6" id="KW-0560">Oxidoreductase</keyword>
<dbReference type="Pfam" id="PF00441">
    <property type="entry name" value="Acyl-CoA_dh_1"/>
    <property type="match status" value="1"/>
</dbReference>
<dbReference type="Gene3D" id="1.10.540.10">
    <property type="entry name" value="Acyl-CoA dehydrogenase/oxidase, N-terminal domain"/>
    <property type="match status" value="1"/>
</dbReference>
<evidence type="ECO:0000256" key="1">
    <source>
        <dbReference type="ARBA" id="ARBA00001974"/>
    </source>
</evidence>
<sequence length="396" mass="43459">MSTAVDAAGIRRFTQQLLADRPPATTDRTDFLEARFDAGLAWVHYPVGLGGLDAPRSLQPVVDAELAAAGAPDNDPRRIGIGLGMAAPTILGYGTEEQKRRFLRPLWTGAEVWCQLFSEPGAGSDLAALGTRAVRDGDDWVVDGQKVWTSSAHLARWGILIARTDPDVPKHRGISYFICDMTDPGVEVRPLRQITGEAEFNEVFLTGVRIPDSRRLGPVGDGWKVAQTTLMNERVSIGGARIPREGGMIGTVAKTWREQPGLRTHDLHQRLLTLWVEAEVARLTGERLRQQLVAGQPGPEGSGMKLAFARLNQEISGLEVELLGDEGLLYSDWTMRRPELVDFTGRDAGYRYLRSKGNSIEGGTSEVLLNIVAERVLGLPVEPRNDKDVAWKDLAR</sequence>
<evidence type="ECO:0000256" key="4">
    <source>
        <dbReference type="ARBA" id="ARBA00022827"/>
    </source>
</evidence>
<dbReference type="SUPFAM" id="SSF47203">
    <property type="entry name" value="Acyl-CoA dehydrogenase C-terminal domain-like"/>
    <property type="match status" value="1"/>
</dbReference>
<dbReference type="InterPro" id="IPR009100">
    <property type="entry name" value="AcylCoA_DH/oxidase_NM_dom_sf"/>
</dbReference>
<evidence type="ECO:0000259" key="7">
    <source>
        <dbReference type="Pfam" id="PF00441"/>
    </source>
</evidence>
<evidence type="ECO:0000256" key="5">
    <source>
        <dbReference type="ARBA" id="ARBA00023002"/>
    </source>
</evidence>
<dbReference type="InterPro" id="IPR006091">
    <property type="entry name" value="Acyl-CoA_Oxase/DH_mid-dom"/>
</dbReference>
<comment type="cofactor">
    <cofactor evidence="1 6">
        <name>FAD</name>
        <dbReference type="ChEBI" id="CHEBI:57692"/>
    </cofactor>
</comment>
<evidence type="ECO:0000313" key="11">
    <source>
        <dbReference type="Proteomes" id="UP001622496"/>
    </source>
</evidence>
<dbReference type="Pfam" id="PF02770">
    <property type="entry name" value="Acyl-CoA_dh_M"/>
    <property type="match status" value="1"/>
</dbReference>
<evidence type="ECO:0000256" key="2">
    <source>
        <dbReference type="ARBA" id="ARBA00009347"/>
    </source>
</evidence>
<dbReference type="Gene3D" id="2.40.110.10">
    <property type="entry name" value="Butyryl-CoA Dehydrogenase, subunit A, domain 2"/>
    <property type="match status" value="1"/>
</dbReference>
<feature type="domain" description="Acyl-CoA dehydrogenase/oxidase C-terminal" evidence="7">
    <location>
        <begin position="220"/>
        <end position="377"/>
    </location>
</feature>
<dbReference type="InterPro" id="IPR013786">
    <property type="entry name" value="AcylCoA_DH/ox_N"/>
</dbReference>
<dbReference type="InterPro" id="IPR036250">
    <property type="entry name" value="AcylCo_DH-like_C"/>
</dbReference>
<evidence type="ECO:0000313" key="10">
    <source>
        <dbReference type="EMBL" id="WTP69870.1"/>
    </source>
</evidence>